<gene>
    <name evidence="4" type="ORF">AB7A72_22645</name>
</gene>
<dbReference type="Pfam" id="PF04954">
    <property type="entry name" value="SIP"/>
    <property type="match status" value="1"/>
</dbReference>
<dbReference type="PANTHER" id="PTHR30157:SF0">
    <property type="entry name" value="NADPH-DEPENDENT FERRIC-CHELATE REDUCTASE"/>
    <property type="match status" value="1"/>
</dbReference>
<organism evidence="4 5">
    <name type="scientific">Comamonas sediminis</name>
    <dbReference type="NCBI Taxonomy" id="1783360"/>
    <lineage>
        <taxon>Bacteria</taxon>
        <taxon>Pseudomonadati</taxon>
        <taxon>Pseudomonadota</taxon>
        <taxon>Betaproteobacteria</taxon>
        <taxon>Burkholderiales</taxon>
        <taxon>Comamonadaceae</taxon>
        <taxon>Comamonas</taxon>
    </lineage>
</organism>
<keyword evidence="5" id="KW-1185">Reference proteome</keyword>
<dbReference type="PANTHER" id="PTHR30157">
    <property type="entry name" value="FERRIC REDUCTASE, NADPH-DEPENDENT"/>
    <property type="match status" value="1"/>
</dbReference>
<comment type="similarity">
    <text evidence="1">Belongs to the SIP oxidoreductase family.</text>
</comment>
<dbReference type="InterPro" id="IPR013113">
    <property type="entry name" value="SIP_FAD-bd"/>
</dbReference>
<evidence type="ECO:0000313" key="5">
    <source>
        <dbReference type="Proteomes" id="UP001562178"/>
    </source>
</evidence>
<dbReference type="Proteomes" id="UP001562178">
    <property type="component" value="Unassembled WGS sequence"/>
</dbReference>
<dbReference type="PROSITE" id="PS51384">
    <property type="entry name" value="FAD_FR"/>
    <property type="match status" value="1"/>
</dbReference>
<dbReference type="InterPro" id="IPR007037">
    <property type="entry name" value="SIP_rossman_dom"/>
</dbReference>
<evidence type="ECO:0000256" key="2">
    <source>
        <dbReference type="SAM" id="MobiDB-lite"/>
    </source>
</evidence>
<dbReference type="InterPro" id="IPR039261">
    <property type="entry name" value="FNR_nucleotide-bd"/>
</dbReference>
<evidence type="ECO:0000259" key="3">
    <source>
        <dbReference type="PROSITE" id="PS51384"/>
    </source>
</evidence>
<dbReference type="InterPro" id="IPR039374">
    <property type="entry name" value="SIP_fam"/>
</dbReference>
<dbReference type="SUPFAM" id="SSF63380">
    <property type="entry name" value="Riboflavin synthase domain-like"/>
    <property type="match status" value="1"/>
</dbReference>
<dbReference type="InterPro" id="IPR017938">
    <property type="entry name" value="Riboflavin_synthase-like_b-brl"/>
</dbReference>
<protein>
    <submittedName>
        <fullName evidence="4">Siderophore-interacting protein</fullName>
    </submittedName>
</protein>
<feature type="compositionally biased region" description="Low complexity" evidence="2">
    <location>
        <begin position="1"/>
        <end position="16"/>
    </location>
</feature>
<dbReference type="CDD" id="cd06193">
    <property type="entry name" value="siderophore_interacting"/>
    <property type="match status" value="1"/>
</dbReference>
<reference evidence="4 5" key="1">
    <citation type="journal article" date="2016" name="Int. J. Syst. Evol. Microbiol.">
        <title>Description of Comamonas sediminis sp. nov., isolated from lagoon sediments.</title>
        <authorList>
            <person name="Subhash Y."/>
            <person name="Bang J.J."/>
            <person name="You T.H."/>
            <person name="Lee S.S."/>
        </authorList>
    </citation>
    <scope>NUCLEOTIDE SEQUENCE [LARGE SCALE GENOMIC DNA]</scope>
    <source>
        <strain evidence="4 5">JCM 31169</strain>
    </source>
</reference>
<dbReference type="Gene3D" id="2.40.30.10">
    <property type="entry name" value="Translation factors"/>
    <property type="match status" value="1"/>
</dbReference>
<comment type="caution">
    <text evidence="4">The sequence shown here is derived from an EMBL/GenBank/DDBJ whole genome shotgun (WGS) entry which is preliminary data.</text>
</comment>
<feature type="domain" description="FAD-binding FR-type" evidence="3">
    <location>
        <begin position="31"/>
        <end position="136"/>
    </location>
</feature>
<evidence type="ECO:0000256" key="1">
    <source>
        <dbReference type="ARBA" id="ARBA00035644"/>
    </source>
</evidence>
<dbReference type="Gene3D" id="3.40.50.80">
    <property type="entry name" value="Nucleotide-binding domain of ferredoxin-NADP reductase (FNR) module"/>
    <property type="match status" value="1"/>
</dbReference>
<accession>A0ABV4B8N7</accession>
<evidence type="ECO:0000313" key="4">
    <source>
        <dbReference type="EMBL" id="MEY2253834.1"/>
    </source>
</evidence>
<dbReference type="Pfam" id="PF08021">
    <property type="entry name" value="FAD_binding_9"/>
    <property type="match status" value="1"/>
</dbReference>
<dbReference type="EMBL" id="JBGBDC010000012">
    <property type="protein sequence ID" value="MEY2253834.1"/>
    <property type="molecule type" value="Genomic_DNA"/>
</dbReference>
<proteinExistence type="inferred from homology"/>
<sequence length="287" mass="31439">MSMSHASHPSQPSSSQTAPDVRRDTEHQRGLQLLDATIISLKRPSPHTLRVGMHLGDAGNDPVWDGVNVAFRVYPDPQWPAISRVYTVRSFAPHTRCAEFDVVMHGGDSPMMRWAAQAAIGQQVRLTGPRGNIVLPRGEGRPVALFCDDSGLPALYAILRRWPAGVQGVGWIASDDLHGIGELPTVPGLQLQRLPAHGTDLLLQQARQLQSPAQHLIWGAGERDEMRAIRKYFQTELGMDKADVSIAGYWKRGASNTDIDAERQSAYQKFCAAGGKLADWDDLGIAL</sequence>
<dbReference type="InterPro" id="IPR017927">
    <property type="entry name" value="FAD-bd_FR_type"/>
</dbReference>
<feature type="region of interest" description="Disordered" evidence="2">
    <location>
        <begin position="1"/>
        <end position="27"/>
    </location>
</feature>
<name>A0ABV4B8N7_9BURK</name>